<feature type="domain" description="Ribosomal protein eL8/eL30/eS12/Gadd45" evidence="1">
    <location>
        <begin position="7"/>
        <end position="77"/>
    </location>
</feature>
<keyword evidence="2" id="KW-0689">Ribosomal protein</keyword>
<dbReference type="Gene3D" id="3.30.1330.30">
    <property type="match status" value="1"/>
</dbReference>
<dbReference type="EMBL" id="VULX01000002">
    <property type="protein sequence ID" value="MSR90463.1"/>
    <property type="molecule type" value="Genomic_DNA"/>
</dbReference>
<keyword evidence="3" id="KW-1185">Reference proteome</keyword>
<dbReference type="AlphaFoldDB" id="A0A7X2MWN8"/>
<dbReference type="RefSeq" id="WP_154530345.1">
    <property type="nucleotide sequence ID" value="NZ_JAQXTV010000057.1"/>
</dbReference>
<dbReference type="Pfam" id="PF01248">
    <property type="entry name" value="Ribosomal_L7Ae"/>
    <property type="match status" value="1"/>
</dbReference>
<dbReference type="GO" id="GO:0005840">
    <property type="term" value="C:ribosome"/>
    <property type="evidence" value="ECO:0007669"/>
    <property type="project" value="UniProtKB-KW"/>
</dbReference>
<keyword evidence="2" id="KW-0687">Ribonucleoprotein</keyword>
<sequence length="79" mass="8598">MIDRIQEKKVIGIKQCKKSILNGEGKILYIADDADKKLTSPLISVAEQKSVPVTVIDTMQKLGKMCSIDVKAAAALILK</sequence>
<dbReference type="SUPFAM" id="SSF55315">
    <property type="entry name" value="L30e-like"/>
    <property type="match status" value="1"/>
</dbReference>
<reference evidence="2 3" key="1">
    <citation type="submission" date="2019-08" db="EMBL/GenBank/DDBJ databases">
        <title>In-depth cultivation of the pig gut microbiome towards novel bacterial diversity and tailored functional studies.</title>
        <authorList>
            <person name="Wylensek D."/>
            <person name="Hitch T.C.A."/>
            <person name="Clavel T."/>
        </authorList>
    </citation>
    <scope>NUCLEOTIDE SEQUENCE [LARGE SCALE GENOMIC DNA]</scope>
    <source>
        <strain evidence="2 3">WCA-383-APC-5B</strain>
    </source>
</reference>
<evidence type="ECO:0000313" key="2">
    <source>
        <dbReference type="EMBL" id="MSR90463.1"/>
    </source>
</evidence>
<dbReference type="InterPro" id="IPR029064">
    <property type="entry name" value="Ribosomal_eL30-like_sf"/>
</dbReference>
<organism evidence="2 3">
    <name type="scientific">Inconstantimicrobium porci</name>
    <dbReference type="NCBI Taxonomy" id="2652291"/>
    <lineage>
        <taxon>Bacteria</taxon>
        <taxon>Bacillati</taxon>
        <taxon>Bacillota</taxon>
        <taxon>Clostridia</taxon>
        <taxon>Eubacteriales</taxon>
        <taxon>Clostridiaceae</taxon>
        <taxon>Inconstantimicrobium</taxon>
    </lineage>
</organism>
<evidence type="ECO:0000259" key="1">
    <source>
        <dbReference type="Pfam" id="PF01248"/>
    </source>
</evidence>
<name>A0A7X2MWN8_9CLOT</name>
<proteinExistence type="predicted"/>
<gene>
    <name evidence="2" type="ORF">FYJ33_03280</name>
</gene>
<protein>
    <submittedName>
        <fullName evidence="2">50S ribosomal protein L7ae-like protein</fullName>
    </submittedName>
</protein>
<accession>A0A7X2MWN8</accession>
<comment type="caution">
    <text evidence="2">The sequence shown here is derived from an EMBL/GenBank/DDBJ whole genome shotgun (WGS) entry which is preliminary data.</text>
</comment>
<dbReference type="Proteomes" id="UP000460287">
    <property type="component" value="Unassembled WGS sequence"/>
</dbReference>
<dbReference type="InterPro" id="IPR004038">
    <property type="entry name" value="Ribosomal_eL8/eL30/eS12/Gad45"/>
</dbReference>
<evidence type="ECO:0000313" key="3">
    <source>
        <dbReference type="Proteomes" id="UP000460287"/>
    </source>
</evidence>